<gene>
    <name evidence="2" type="ORF">CDAR_217101</name>
</gene>
<feature type="compositionally biased region" description="Basic and acidic residues" evidence="1">
    <location>
        <begin position="67"/>
        <end position="77"/>
    </location>
</feature>
<name>A0AAV4UTS4_9ARAC</name>
<dbReference type="AlphaFoldDB" id="A0AAV4UTS4"/>
<organism evidence="2 3">
    <name type="scientific">Caerostris darwini</name>
    <dbReference type="NCBI Taxonomy" id="1538125"/>
    <lineage>
        <taxon>Eukaryota</taxon>
        <taxon>Metazoa</taxon>
        <taxon>Ecdysozoa</taxon>
        <taxon>Arthropoda</taxon>
        <taxon>Chelicerata</taxon>
        <taxon>Arachnida</taxon>
        <taxon>Araneae</taxon>
        <taxon>Araneomorphae</taxon>
        <taxon>Entelegynae</taxon>
        <taxon>Araneoidea</taxon>
        <taxon>Araneidae</taxon>
        <taxon>Caerostris</taxon>
    </lineage>
</organism>
<proteinExistence type="predicted"/>
<protein>
    <submittedName>
        <fullName evidence="2">Uncharacterized protein</fullName>
    </submittedName>
</protein>
<keyword evidence="3" id="KW-1185">Reference proteome</keyword>
<dbReference type="EMBL" id="BPLQ01011932">
    <property type="protein sequence ID" value="GIY61311.1"/>
    <property type="molecule type" value="Genomic_DNA"/>
</dbReference>
<comment type="caution">
    <text evidence="2">The sequence shown here is derived from an EMBL/GenBank/DDBJ whole genome shotgun (WGS) entry which is preliminary data.</text>
</comment>
<dbReference type="Proteomes" id="UP001054837">
    <property type="component" value="Unassembled WGS sequence"/>
</dbReference>
<evidence type="ECO:0000313" key="3">
    <source>
        <dbReference type="Proteomes" id="UP001054837"/>
    </source>
</evidence>
<feature type="region of interest" description="Disordered" evidence="1">
    <location>
        <begin position="63"/>
        <end position="107"/>
    </location>
</feature>
<evidence type="ECO:0000313" key="2">
    <source>
        <dbReference type="EMBL" id="GIY61311.1"/>
    </source>
</evidence>
<sequence>MNLLFEGKASSCRIPPKKQRRIAMQDRIISSGTSRSGVSTLESGWLAAFVILNLAHAYLQATHRRATRDNGSNRESETLINHKRRMGESERGPEFSSNVIKYHGLRE</sequence>
<reference evidence="2 3" key="1">
    <citation type="submission" date="2021-06" db="EMBL/GenBank/DDBJ databases">
        <title>Caerostris darwini draft genome.</title>
        <authorList>
            <person name="Kono N."/>
            <person name="Arakawa K."/>
        </authorList>
    </citation>
    <scope>NUCLEOTIDE SEQUENCE [LARGE SCALE GENOMIC DNA]</scope>
</reference>
<accession>A0AAV4UTS4</accession>
<evidence type="ECO:0000256" key="1">
    <source>
        <dbReference type="SAM" id="MobiDB-lite"/>
    </source>
</evidence>